<evidence type="ECO:0000256" key="1">
    <source>
        <dbReference type="ARBA" id="ARBA00022729"/>
    </source>
</evidence>
<dbReference type="Proteomes" id="UP000285013">
    <property type="component" value="Unassembled WGS sequence"/>
</dbReference>
<evidence type="ECO:0000313" key="9">
    <source>
        <dbReference type="Proteomes" id="UP000286003"/>
    </source>
</evidence>
<dbReference type="Proteomes" id="UP000284772">
    <property type="component" value="Unassembled WGS sequence"/>
</dbReference>
<dbReference type="Gene3D" id="2.40.160.20">
    <property type="match status" value="1"/>
</dbReference>
<evidence type="ECO:0000313" key="8">
    <source>
        <dbReference type="Proteomes" id="UP000285013"/>
    </source>
</evidence>
<name>A0A3E4ILG9_9BACE</name>
<dbReference type="RefSeq" id="WP_007663965.1">
    <property type="nucleotide sequence ID" value="NZ_CABMMK010000001.1"/>
</dbReference>
<feature type="signal peptide" evidence="2">
    <location>
        <begin position="1"/>
        <end position="21"/>
    </location>
</feature>
<dbReference type="EMBL" id="QRQM01000004">
    <property type="protein sequence ID" value="RHN09038.1"/>
    <property type="molecule type" value="Genomic_DNA"/>
</dbReference>
<dbReference type="InterPro" id="IPR011250">
    <property type="entry name" value="OMP/PagP_B-barrel"/>
</dbReference>
<comment type="caution">
    <text evidence="5">The sequence shown here is derived from an EMBL/GenBank/DDBJ whole genome shotgun (WGS) entry which is preliminary data.</text>
</comment>
<sequence length="213" mass="24702">MKKFIIFLIVSLSCTNSLLQAQDLLPQEFSVSLGGGLTLPYVDGNRNDFFNKNGNRAGYNLTTEGRYYFMPNFALGLQYDYLRIAHSPDKMHLHYIHPNITYRYLWSNGNQGVFLSFGIGYMNYEERTYQRNTKKGFLFNRGYCGLSIGMGYEFYISKKISGVFRADILTADWFANPDARLYNPDDYDDGIDHSWFKNNITFFNIGFAIQFGR</sequence>
<protein>
    <recommendedName>
        <fullName evidence="3">Outer membrane protein beta-barrel domain-containing protein</fullName>
    </recommendedName>
</protein>
<feature type="domain" description="Outer membrane protein beta-barrel" evidence="3">
    <location>
        <begin position="29"/>
        <end position="183"/>
    </location>
</feature>
<feature type="chain" id="PRO_5043182016" description="Outer membrane protein beta-barrel domain-containing protein" evidence="2">
    <location>
        <begin position="22"/>
        <end position="213"/>
    </location>
</feature>
<evidence type="ECO:0000313" key="4">
    <source>
        <dbReference type="EMBL" id="RGT45251.1"/>
    </source>
</evidence>
<gene>
    <name evidence="4" type="ORF">DWX27_22045</name>
    <name evidence="6" type="ORF">DWZ32_04295</name>
    <name evidence="5" type="ORF">DWZ95_06920</name>
</gene>
<organism evidence="5 8">
    <name type="scientific">Bacteroides intestinalis</name>
    <dbReference type="NCBI Taxonomy" id="329854"/>
    <lineage>
        <taxon>Bacteria</taxon>
        <taxon>Pseudomonadati</taxon>
        <taxon>Bacteroidota</taxon>
        <taxon>Bacteroidia</taxon>
        <taxon>Bacteroidales</taxon>
        <taxon>Bacteroidaceae</taxon>
        <taxon>Bacteroides</taxon>
    </lineage>
</organism>
<keyword evidence="1 2" id="KW-0732">Signal</keyword>
<evidence type="ECO:0000256" key="2">
    <source>
        <dbReference type="SAM" id="SignalP"/>
    </source>
</evidence>
<dbReference type="EMBL" id="QRWT01000041">
    <property type="protein sequence ID" value="RGT45251.1"/>
    <property type="molecule type" value="Genomic_DNA"/>
</dbReference>
<dbReference type="AlphaFoldDB" id="A0A3E4ILG9"/>
<evidence type="ECO:0000313" key="6">
    <source>
        <dbReference type="EMBL" id="RHN09038.1"/>
    </source>
</evidence>
<accession>A0A3E4ILG9</accession>
<evidence type="ECO:0000313" key="5">
    <source>
        <dbReference type="EMBL" id="RHL94360.1"/>
    </source>
</evidence>
<evidence type="ECO:0000259" key="3">
    <source>
        <dbReference type="Pfam" id="PF13505"/>
    </source>
</evidence>
<dbReference type="Pfam" id="PF13505">
    <property type="entry name" value="OMP_b-brl"/>
    <property type="match status" value="1"/>
</dbReference>
<reference evidence="7 8" key="1">
    <citation type="submission" date="2018-08" db="EMBL/GenBank/DDBJ databases">
        <title>A genome reference for cultivated species of the human gut microbiota.</title>
        <authorList>
            <person name="Zou Y."/>
            <person name="Xue W."/>
            <person name="Luo G."/>
        </authorList>
    </citation>
    <scope>NUCLEOTIDE SEQUENCE [LARGE SCALE GENOMIC DNA]</scope>
    <source>
        <strain evidence="4 7">AF19-10AC</strain>
        <strain evidence="6 9">AF31-23</strain>
        <strain evidence="5 8">AF36-16BH</strain>
    </source>
</reference>
<dbReference type="EMBL" id="QRPE01000005">
    <property type="protein sequence ID" value="RHL94360.1"/>
    <property type="molecule type" value="Genomic_DNA"/>
</dbReference>
<dbReference type="SUPFAM" id="SSF56925">
    <property type="entry name" value="OMPA-like"/>
    <property type="match status" value="1"/>
</dbReference>
<proteinExistence type="predicted"/>
<evidence type="ECO:0000313" key="7">
    <source>
        <dbReference type="Proteomes" id="UP000284772"/>
    </source>
</evidence>
<dbReference type="Proteomes" id="UP000286003">
    <property type="component" value="Unassembled WGS sequence"/>
</dbReference>
<dbReference type="InterPro" id="IPR027385">
    <property type="entry name" value="Beta-barrel_OMP"/>
</dbReference>
<dbReference type="GeneID" id="26160197"/>